<dbReference type="SUPFAM" id="SSF56601">
    <property type="entry name" value="beta-lactamase/transpeptidase-like"/>
    <property type="match status" value="1"/>
</dbReference>
<dbReference type="Pfam" id="PF00144">
    <property type="entry name" value="Beta-lactamase"/>
    <property type="match status" value="1"/>
</dbReference>
<dbReference type="AlphaFoldDB" id="A0A7Y0AFJ1"/>
<dbReference type="InterPro" id="IPR012338">
    <property type="entry name" value="Beta-lactam/transpept-like"/>
</dbReference>
<organism evidence="3 4">
    <name type="scientific">Hymenobacter polaris</name>
    <dbReference type="NCBI Taxonomy" id="2682546"/>
    <lineage>
        <taxon>Bacteria</taxon>
        <taxon>Pseudomonadati</taxon>
        <taxon>Bacteroidota</taxon>
        <taxon>Cytophagia</taxon>
        <taxon>Cytophagales</taxon>
        <taxon>Hymenobacteraceae</taxon>
        <taxon>Hymenobacter</taxon>
    </lineage>
</organism>
<keyword evidence="4" id="KW-1185">Reference proteome</keyword>
<feature type="chain" id="PRO_5030978600" evidence="1">
    <location>
        <begin position="19"/>
        <end position="349"/>
    </location>
</feature>
<gene>
    <name evidence="3" type="ORF">HHL22_13600</name>
</gene>
<evidence type="ECO:0000259" key="2">
    <source>
        <dbReference type="Pfam" id="PF00144"/>
    </source>
</evidence>
<comment type="caution">
    <text evidence="3">The sequence shown here is derived from an EMBL/GenBank/DDBJ whole genome shotgun (WGS) entry which is preliminary data.</text>
</comment>
<protein>
    <submittedName>
        <fullName evidence="3">Serine hydrolase</fullName>
    </submittedName>
</protein>
<reference evidence="3 4" key="1">
    <citation type="submission" date="2020-04" db="EMBL/GenBank/DDBJ databases">
        <title>Hymenobacter polaris sp. nov., isolated from Arctic soil.</title>
        <authorList>
            <person name="Dahal R.H."/>
        </authorList>
    </citation>
    <scope>NUCLEOTIDE SEQUENCE [LARGE SCALE GENOMIC DNA]</scope>
    <source>
        <strain evidence="3 4">RP-2-7</strain>
    </source>
</reference>
<name>A0A7Y0AFJ1_9BACT</name>
<keyword evidence="1" id="KW-0732">Signal</keyword>
<accession>A0A7Y0AFJ1</accession>
<dbReference type="InterPro" id="IPR050491">
    <property type="entry name" value="AmpC-like"/>
</dbReference>
<sequence length="349" mass="38683">MRRFLFVCLLALATQAFAQNKIAALTTAEYEAGHFNGTLLAVRNGRVVSQVNRGSANFQFGVPIDADTRFPIASMTKLFTAILVLQLVEKGQLKLDDRAASYLPDLPVACRAITIRELLTHTSGLKNEPVKAYQAAYSTAEFVRNFVAKDSTKQVAAFNYNNVDYIVLTRVLEMVTKKPFAAVVQAAILTPLQMHDSGVIAEARIIPRLAYGYHNYTFGNGSAKDTLRNDRRYLANYAGAGALYSTTADLYKLVQGLKAHTLLSAKTSAEYLLKPQQANFLDYARGYPTIGFFYNDKMVAHPILERRGSIDGFNSVLLTDKDFTKVVIILTNTDQADLEKFGDKVYNAF</sequence>
<feature type="signal peptide" evidence="1">
    <location>
        <begin position="1"/>
        <end position="18"/>
    </location>
</feature>
<evidence type="ECO:0000313" key="4">
    <source>
        <dbReference type="Proteomes" id="UP000559626"/>
    </source>
</evidence>
<dbReference type="PANTHER" id="PTHR46825:SF9">
    <property type="entry name" value="BETA-LACTAMASE-RELATED DOMAIN-CONTAINING PROTEIN"/>
    <property type="match status" value="1"/>
</dbReference>
<dbReference type="PANTHER" id="PTHR46825">
    <property type="entry name" value="D-ALANYL-D-ALANINE-CARBOXYPEPTIDASE/ENDOPEPTIDASE AMPH"/>
    <property type="match status" value="1"/>
</dbReference>
<dbReference type="Gene3D" id="3.40.710.10">
    <property type="entry name" value="DD-peptidase/beta-lactamase superfamily"/>
    <property type="match status" value="1"/>
</dbReference>
<dbReference type="GO" id="GO:0016787">
    <property type="term" value="F:hydrolase activity"/>
    <property type="evidence" value="ECO:0007669"/>
    <property type="project" value="UniProtKB-KW"/>
</dbReference>
<dbReference type="InterPro" id="IPR001466">
    <property type="entry name" value="Beta-lactam-related"/>
</dbReference>
<feature type="domain" description="Beta-lactamase-related" evidence="2">
    <location>
        <begin position="33"/>
        <end position="336"/>
    </location>
</feature>
<dbReference type="RefSeq" id="WP_169531900.1">
    <property type="nucleotide sequence ID" value="NZ_JABBGH010000002.1"/>
</dbReference>
<proteinExistence type="predicted"/>
<evidence type="ECO:0000256" key="1">
    <source>
        <dbReference type="SAM" id="SignalP"/>
    </source>
</evidence>
<dbReference type="EMBL" id="JABBGH010000002">
    <property type="protein sequence ID" value="NML66242.1"/>
    <property type="molecule type" value="Genomic_DNA"/>
</dbReference>
<evidence type="ECO:0000313" key="3">
    <source>
        <dbReference type="EMBL" id="NML66242.1"/>
    </source>
</evidence>
<dbReference type="Proteomes" id="UP000559626">
    <property type="component" value="Unassembled WGS sequence"/>
</dbReference>
<keyword evidence="3" id="KW-0378">Hydrolase</keyword>